<gene>
    <name evidence="2" type="ordered locus">Mbur_0541</name>
</gene>
<keyword evidence="3" id="KW-1185">Reference proteome</keyword>
<organism evidence="2 3">
    <name type="scientific">Methanococcoides burtonii (strain DSM 6242 / NBRC 107633 / OCM 468 / ACE-M)</name>
    <dbReference type="NCBI Taxonomy" id="259564"/>
    <lineage>
        <taxon>Archaea</taxon>
        <taxon>Methanobacteriati</taxon>
        <taxon>Methanobacteriota</taxon>
        <taxon>Stenosarchaea group</taxon>
        <taxon>Methanomicrobia</taxon>
        <taxon>Methanosarcinales</taxon>
        <taxon>Methanosarcinaceae</taxon>
        <taxon>Methanococcoides</taxon>
    </lineage>
</organism>
<dbReference type="HAMAP" id="MF_00763">
    <property type="entry name" value="UPF0305"/>
    <property type="match status" value="1"/>
</dbReference>
<dbReference type="KEGG" id="mbu:Mbur_0541"/>
<dbReference type="AlphaFoldDB" id="Q12YF8"/>
<dbReference type="InterPro" id="IPR019215">
    <property type="entry name" value="DUF2115"/>
</dbReference>
<reference evidence="3" key="1">
    <citation type="journal article" date="2009" name="ISME J.">
        <title>The genome sequence of the psychrophilic archaeon, Methanococcoides burtonii: the role of genome evolution in cold adaptation.</title>
        <authorList>
            <person name="Allen M.A."/>
            <person name="Lauro F.M."/>
            <person name="Williams T.J."/>
            <person name="Burg D."/>
            <person name="Siddiqui K.S."/>
            <person name="De Francisci D."/>
            <person name="Chong K.W."/>
            <person name="Pilak O."/>
            <person name="Chew H.H."/>
            <person name="De Maere M.Z."/>
            <person name="Ting L."/>
            <person name="Katrib M."/>
            <person name="Ng C."/>
            <person name="Sowers K.R."/>
            <person name="Galperin M.Y."/>
            <person name="Anderson I.J."/>
            <person name="Ivanova N."/>
            <person name="Dalin E."/>
            <person name="Martinez M."/>
            <person name="Lapidus A."/>
            <person name="Hauser L."/>
            <person name="Land M."/>
            <person name="Thomas T."/>
            <person name="Cavicchioli R."/>
        </authorList>
    </citation>
    <scope>NUCLEOTIDE SEQUENCE [LARGE SCALE GENOMIC DNA]</scope>
    <source>
        <strain evidence="3">DSM 6242 / NBRC 107633 / OCM 468 / ACE-M</strain>
    </source>
</reference>
<name>Q12YF8_METBU</name>
<evidence type="ECO:0000256" key="1">
    <source>
        <dbReference type="HAMAP-Rule" id="MF_00763"/>
    </source>
</evidence>
<dbReference type="Proteomes" id="UP000001979">
    <property type="component" value="Chromosome"/>
</dbReference>
<evidence type="ECO:0000313" key="2">
    <source>
        <dbReference type="EMBL" id="ABE51518.1"/>
    </source>
</evidence>
<protein>
    <recommendedName>
        <fullName evidence="1">UPF0305 protein Mbur_0541</fullName>
    </recommendedName>
</protein>
<dbReference type="Pfam" id="PF09888">
    <property type="entry name" value="DUF2115"/>
    <property type="match status" value="1"/>
</dbReference>
<dbReference type="HOGENOM" id="CLU_089549_1_0_2"/>
<comment type="similarity">
    <text evidence="1">Belongs to the UPF0305 family.</text>
</comment>
<dbReference type="NCBIfam" id="NF002176">
    <property type="entry name" value="PRK01022.1-4"/>
    <property type="match status" value="1"/>
</dbReference>
<evidence type="ECO:0000313" key="3">
    <source>
        <dbReference type="Proteomes" id="UP000001979"/>
    </source>
</evidence>
<sequence>MNKSKKVPMDTKELLASLEKDARRISNNDIMKARSFMLNYVKFLPEKYKKAYSTELFSYYYETFMEIKGLRSNPVIEEIDIETYNELVKNYSQQFNEDPLESYFQRFMSVVTPYLIFITKKPLHPVGMILPGGMTIMEPNGEYYCPIKNKQTEVDIALCKYCICKDNEEVVKTDRYMCGKSFRY</sequence>
<proteinExistence type="inferred from homology"/>
<dbReference type="EMBL" id="CP000300">
    <property type="protein sequence ID" value="ABE51518.1"/>
    <property type="molecule type" value="Genomic_DNA"/>
</dbReference>
<accession>Q12YF8</accession>